<feature type="domain" description="Sigma-54 factor interaction" evidence="8">
    <location>
        <begin position="144"/>
        <end position="343"/>
    </location>
</feature>
<keyword evidence="1 7" id="KW-0597">Phosphoprotein</keyword>
<dbReference type="CDD" id="cd00009">
    <property type="entry name" value="AAA"/>
    <property type="match status" value="1"/>
</dbReference>
<feature type="domain" description="Response regulatory" evidence="9">
    <location>
        <begin position="4"/>
        <end position="118"/>
    </location>
</feature>
<evidence type="ECO:0000256" key="2">
    <source>
        <dbReference type="ARBA" id="ARBA00022741"/>
    </source>
</evidence>
<dbReference type="SUPFAM" id="SSF52540">
    <property type="entry name" value="P-loop containing nucleoside triphosphate hydrolases"/>
    <property type="match status" value="1"/>
</dbReference>
<dbReference type="PROSITE" id="PS50110">
    <property type="entry name" value="RESPONSE_REGULATORY"/>
    <property type="match status" value="1"/>
</dbReference>
<evidence type="ECO:0000259" key="9">
    <source>
        <dbReference type="PROSITE" id="PS50110"/>
    </source>
</evidence>
<dbReference type="GO" id="GO:0000160">
    <property type="term" value="P:phosphorelay signal transduction system"/>
    <property type="evidence" value="ECO:0007669"/>
    <property type="project" value="UniProtKB-KW"/>
</dbReference>
<accession>A0A017HEZ8</accession>
<dbReference type="GO" id="GO:0005524">
    <property type="term" value="F:ATP binding"/>
    <property type="evidence" value="ECO:0007669"/>
    <property type="project" value="UniProtKB-KW"/>
</dbReference>
<evidence type="ECO:0000256" key="3">
    <source>
        <dbReference type="ARBA" id="ARBA00022840"/>
    </source>
</evidence>
<evidence type="ECO:0000256" key="5">
    <source>
        <dbReference type="ARBA" id="ARBA00023015"/>
    </source>
</evidence>
<keyword evidence="6" id="KW-0804">Transcription</keyword>
<dbReference type="RefSeq" id="WP_017928312.1">
    <property type="nucleotide sequence ID" value="NZ_KB822997.1"/>
</dbReference>
<gene>
    <name evidence="10" type="ORF">Lokhon_01169</name>
</gene>
<dbReference type="GO" id="GO:0006355">
    <property type="term" value="P:regulation of DNA-templated transcription"/>
    <property type="evidence" value="ECO:0007669"/>
    <property type="project" value="InterPro"/>
</dbReference>
<dbReference type="PANTHER" id="PTHR32071">
    <property type="entry name" value="TRANSCRIPTIONAL REGULATORY PROTEIN"/>
    <property type="match status" value="1"/>
</dbReference>
<evidence type="ECO:0000256" key="7">
    <source>
        <dbReference type="PROSITE-ProRule" id="PRU00169"/>
    </source>
</evidence>
<dbReference type="Pfam" id="PF14532">
    <property type="entry name" value="Sigma54_activ_2"/>
    <property type="match status" value="1"/>
</dbReference>
<dbReference type="PANTHER" id="PTHR32071:SF29">
    <property type="entry name" value="PHOSPHOGLYCERATE TRANSPORT SYSTEM TRANSCRIPTIONAL REGULATORY PROTEIN PGTA"/>
    <property type="match status" value="1"/>
</dbReference>
<keyword evidence="4" id="KW-0902">Two-component regulatory system</keyword>
<dbReference type="HOGENOM" id="CLU_000445_0_5_5"/>
<evidence type="ECO:0000313" key="10">
    <source>
        <dbReference type="EMBL" id="EYD72374.1"/>
    </source>
</evidence>
<feature type="modified residue" description="4-aspartylphosphate" evidence="7">
    <location>
        <position position="53"/>
    </location>
</feature>
<dbReference type="InterPro" id="IPR001789">
    <property type="entry name" value="Sig_transdc_resp-reg_receiver"/>
</dbReference>
<dbReference type="InterPro" id="IPR027417">
    <property type="entry name" value="P-loop_NTPase"/>
</dbReference>
<dbReference type="GO" id="GO:0043565">
    <property type="term" value="F:sequence-specific DNA binding"/>
    <property type="evidence" value="ECO:0007669"/>
    <property type="project" value="InterPro"/>
</dbReference>
<dbReference type="InterPro" id="IPR058031">
    <property type="entry name" value="AAA_lid_NorR"/>
</dbReference>
<dbReference type="Pfam" id="PF02954">
    <property type="entry name" value="HTH_8"/>
    <property type="match status" value="1"/>
</dbReference>
<dbReference type="OrthoDB" id="9802388at2"/>
<proteinExistence type="predicted"/>
<evidence type="ECO:0000313" key="11">
    <source>
        <dbReference type="Proteomes" id="UP000025047"/>
    </source>
</evidence>
<dbReference type="Pfam" id="PF00072">
    <property type="entry name" value="Response_reg"/>
    <property type="match status" value="1"/>
</dbReference>
<dbReference type="SUPFAM" id="SSF52172">
    <property type="entry name" value="CheY-like"/>
    <property type="match status" value="1"/>
</dbReference>
<dbReference type="STRING" id="1122180.Lokhon_01169"/>
<dbReference type="AlphaFoldDB" id="A0A017HEZ8"/>
<dbReference type="InterPro" id="IPR002197">
    <property type="entry name" value="HTH_Fis"/>
</dbReference>
<dbReference type="Gene3D" id="3.40.50.2300">
    <property type="match status" value="1"/>
</dbReference>
<dbReference type="FunFam" id="3.40.50.2300:FF:000018">
    <property type="entry name" value="DNA-binding transcriptional regulator NtrC"/>
    <property type="match status" value="1"/>
</dbReference>
<evidence type="ECO:0000259" key="8">
    <source>
        <dbReference type="PROSITE" id="PS50045"/>
    </source>
</evidence>
<keyword evidence="11" id="KW-1185">Reference proteome</keyword>
<keyword evidence="2" id="KW-0547">Nucleotide-binding</keyword>
<keyword evidence="5" id="KW-0805">Transcription regulation</keyword>
<keyword evidence="3" id="KW-0067">ATP-binding</keyword>
<sequence>MTIRVLLVDDDRAVREALGQTLELADLDPILAGSYVAAKDHIAPDFDGVVVTDIRMPGRDGFHLLERAREVDPDLPVILLTGEGDIPMAVRAMERGAHAFLEKPCAPAELVAAVKRALGLRAEVLAARRARAASVAGDAARRMLVGRSAQAEAMRERVRAIARASAEALVCGPPGSGTSKVAEVIHLMSASARAPFVKRAGAGLDEAALRAAFEEAEGGTLYLDEITALPPGTQYALLDRLEGGGARPRVIGGSTRDPGAEAEAGRLNPELYWRLDLMRVTIPALRERPDDIPVLFRHYVAQACEQANLPMPEIGPELLARLMARDWPGNARALTSVAMRVAMGLDPGLDAPQQDAGAPGLTEQLARVERSLLIEALRRHAGHATRTAEALKLPRKTFYDKLARHDLRPEDYRRD</sequence>
<dbReference type="SMART" id="SM00448">
    <property type="entry name" value="REC"/>
    <property type="match status" value="1"/>
</dbReference>
<dbReference type="Gene3D" id="3.40.50.300">
    <property type="entry name" value="P-loop containing nucleotide triphosphate hydrolases"/>
    <property type="match status" value="1"/>
</dbReference>
<dbReference type="Gene3D" id="1.10.8.60">
    <property type="match status" value="1"/>
</dbReference>
<evidence type="ECO:0000256" key="1">
    <source>
        <dbReference type="ARBA" id="ARBA00022553"/>
    </source>
</evidence>
<dbReference type="InterPro" id="IPR011006">
    <property type="entry name" value="CheY-like_superfamily"/>
</dbReference>
<dbReference type="eggNOG" id="COG2204">
    <property type="taxonomic scope" value="Bacteria"/>
</dbReference>
<organism evidence="10 11">
    <name type="scientific">Limimaricola hongkongensis DSM 17492</name>
    <dbReference type="NCBI Taxonomy" id="1122180"/>
    <lineage>
        <taxon>Bacteria</taxon>
        <taxon>Pseudomonadati</taxon>
        <taxon>Pseudomonadota</taxon>
        <taxon>Alphaproteobacteria</taxon>
        <taxon>Rhodobacterales</taxon>
        <taxon>Paracoccaceae</taxon>
        <taxon>Limimaricola</taxon>
    </lineage>
</organism>
<dbReference type="Pfam" id="PF25601">
    <property type="entry name" value="AAA_lid_14"/>
    <property type="match status" value="1"/>
</dbReference>
<reference evidence="10 11" key="1">
    <citation type="submission" date="2013-03" db="EMBL/GenBank/DDBJ databases">
        <authorList>
            <person name="Fiebig A."/>
            <person name="Goeker M."/>
            <person name="Klenk H.-P.P."/>
        </authorList>
    </citation>
    <scope>NUCLEOTIDE SEQUENCE [LARGE SCALE GENOMIC DNA]</scope>
    <source>
        <strain evidence="10 11">DSM 17492</strain>
    </source>
</reference>
<evidence type="ECO:0000256" key="4">
    <source>
        <dbReference type="ARBA" id="ARBA00023012"/>
    </source>
</evidence>
<comment type="caution">
    <text evidence="10">The sequence shown here is derived from an EMBL/GenBank/DDBJ whole genome shotgun (WGS) entry which is preliminary data.</text>
</comment>
<dbReference type="EMBL" id="APGJ01000004">
    <property type="protein sequence ID" value="EYD72374.1"/>
    <property type="molecule type" value="Genomic_DNA"/>
</dbReference>
<name>A0A017HEZ8_9RHOB</name>
<dbReference type="InterPro" id="IPR002078">
    <property type="entry name" value="Sigma_54_int"/>
</dbReference>
<dbReference type="Proteomes" id="UP000025047">
    <property type="component" value="Unassembled WGS sequence"/>
</dbReference>
<dbReference type="SUPFAM" id="SSF46689">
    <property type="entry name" value="Homeodomain-like"/>
    <property type="match status" value="1"/>
</dbReference>
<dbReference type="PROSITE" id="PS50045">
    <property type="entry name" value="SIGMA54_INTERACT_4"/>
    <property type="match status" value="1"/>
</dbReference>
<dbReference type="Gene3D" id="1.10.10.60">
    <property type="entry name" value="Homeodomain-like"/>
    <property type="match status" value="1"/>
</dbReference>
<evidence type="ECO:0000256" key="6">
    <source>
        <dbReference type="ARBA" id="ARBA00023163"/>
    </source>
</evidence>
<dbReference type="PATRIC" id="fig|1122180.6.peg.1161"/>
<dbReference type="InterPro" id="IPR009057">
    <property type="entry name" value="Homeodomain-like_sf"/>
</dbReference>
<protein>
    <submittedName>
        <fullName evidence="10">C4-dicarboxylate transport transcriptional regulatory protein</fullName>
    </submittedName>
</protein>